<dbReference type="SUPFAM" id="SSF46785">
    <property type="entry name" value="Winged helix' DNA-binding domain"/>
    <property type="match status" value="1"/>
</dbReference>
<keyword evidence="6" id="KW-1185">Reference proteome</keyword>
<dbReference type="Pfam" id="PF12802">
    <property type="entry name" value="MarR_2"/>
    <property type="match status" value="1"/>
</dbReference>
<dbReference type="HOGENOM" id="CLU_083287_29_1_9"/>
<dbReference type="InterPro" id="IPR000835">
    <property type="entry name" value="HTH_MarR-typ"/>
</dbReference>
<keyword evidence="2" id="KW-0238">DNA-binding</keyword>
<evidence type="ECO:0000256" key="1">
    <source>
        <dbReference type="ARBA" id="ARBA00023015"/>
    </source>
</evidence>
<dbReference type="Gene3D" id="1.10.10.10">
    <property type="entry name" value="Winged helix-like DNA-binding domain superfamily/Winged helix DNA-binding domain"/>
    <property type="match status" value="1"/>
</dbReference>
<dbReference type="AlphaFoldDB" id="B0N8Z5"/>
<dbReference type="SMART" id="SM00347">
    <property type="entry name" value="HTH_MARR"/>
    <property type="match status" value="1"/>
</dbReference>
<dbReference type="Proteomes" id="UP000005798">
    <property type="component" value="Unassembled WGS sequence"/>
</dbReference>
<evidence type="ECO:0000313" key="6">
    <source>
        <dbReference type="Proteomes" id="UP000005798"/>
    </source>
</evidence>
<evidence type="ECO:0000313" key="5">
    <source>
        <dbReference type="EMBL" id="EDS17152.1"/>
    </source>
</evidence>
<dbReference type="PANTHER" id="PTHR42756:SF1">
    <property type="entry name" value="TRANSCRIPTIONAL REPRESSOR OF EMRAB OPERON"/>
    <property type="match status" value="1"/>
</dbReference>
<dbReference type="PANTHER" id="PTHR42756">
    <property type="entry name" value="TRANSCRIPTIONAL REGULATOR, MARR"/>
    <property type="match status" value="1"/>
</dbReference>
<dbReference type="eggNOG" id="COG1846">
    <property type="taxonomic scope" value="Bacteria"/>
</dbReference>
<dbReference type="PROSITE" id="PS50995">
    <property type="entry name" value="HTH_MARR_2"/>
    <property type="match status" value="1"/>
</dbReference>
<dbReference type="GO" id="GO:0003700">
    <property type="term" value="F:DNA-binding transcription factor activity"/>
    <property type="evidence" value="ECO:0007669"/>
    <property type="project" value="InterPro"/>
</dbReference>
<evidence type="ECO:0000256" key="2">
    <source>
        <dbReference type="ARBA" id="ARBA00023125"/>
    </source>
</evidence>
<dbReference type="InterPro" id="IPR036390">
    <property type="entry name" value="WH_DNA-bd_sf"/>
</dbReference>
<proteinExistence type="predicted"/>
<evidence type="ECO:0000256" key="3">
    <source>
        <dbReference type="ARBA" id="ARBA00023163"/>
    </source>
</evidence>
<name>B0N8Z5_9FIRM</name>
<evidence type="ECO:0000259" key="4">
    <source>
        <dbReference type="PROSITE" id="PS50995"/>
    </source>
</evidence>
<reference evidence="5" key="2">
    <citation type="submission" date="2014-06" db="EMBL/GenBank/DDBJ databases">
        <title>Draft genome sequence of Clostridium ramosum(DSM 1402).</title>
        <authorList>
            <person name="Sudarsanam P."/>
            <person name="Ley R."/>
            <person name="Guruge J."/>
            <person name="Turnbaugh P.J."/>
            <person name="Mahowald M."/>
            <person name="Liep D."/>
            <person name="Gordon J."/>
        </authorList>
    </citation>
    <scope>NUCLEOTIDE SEQUENCE</scope>
    <source>
        <strain evidence="5">DSM 1402</strain>
    </source>
</reference>
<feature type="domain" description="HTH marR-type" evidence="4">
    <location>
        <begin position="17"/>
        <end position="154"/>
    </location>
</feature>
<organism evidence="5 6">
    <name type="scientific">Thomasclavelia ramosa DSM 1402</name>
    <dbReference type="NCBI Taxonomy" id="445974"/>
    <lineage>
        <taxon>Bacteria</taxon>
        <taxon>Bacillati</taxon>
        <taxon>Bacillota</taxon>
        <taxon>Erysipelotrichia</taxon>
        <taxon>Erysipelotrichales</taxon>
        <taxon>Coprobacillaceae</taxon>
        <taxon>Thomasclavelia</taxon>
    </lineage>
</organism>
<keyword evidence="3" id="KW-0804">Transcription</keyword>
<dbReference type="EMBL" id="ABFX02000013">
    <property type="protein sequence ID" value="EDS17152.1"/>
    <property type="molecule type" value="Genomic_DNA"/>
</dbReference>
<sequence length="157" mass="17937">MVYNVSNLTIGGEIVKEKRIGIEIRILANLICRCLNELGFNEEHNGLTGPQGLVLGYLYDHQDKDIFQKDIEATFNIRRSTATGLLQCLEGNGFVKRVSVDYDARLKKIVLTTKAHEFKELLESHIQKMEEILVKDLEPQEVDDLIRIIGKIKKNLE</sequence>
<accession>B0N8Z5</accession>
<comment type="caution">
    <text evidence="5">The sequence shown here is derived from an EMBL/GenBank/DDBJ whole genome shotgun (WGS) entry which is preliminary data.</text>
</comment>
<dbReference type="InterPro" id="IPR036388">
    <property type="entry name" value="WH-like_DNA-bd_sf"/>
</dbReference>
<reference evidence="5" key="1">
    <citation type="submission" date="2007-11" db="EMBL/GenBank/DDBJ databases">
        <authorList>
            <person name="Fulton L."/>
            <person name="Clifton S."/>
            <person name="Fulton B."/>
            <person name="Xu J."/>
            <person name="Minx P."/>
            <person name="Pepin K.H."/>
            <person name="Johnson M."/>
            <person name="Thiruvilangam P."/>
            <person name="Bhonagiri V."/>
            <person name="Nash W.E."/>
            <person name="Mardis E.R."/>
            <person name="Wilson R.K."/>
        </authorList>
    </citation>
    <scope>NUCLEOTIDE SEQUENCE [LARGE SCALE GENOMIC DNA]</scope>
    <source>
        <strain evidence="5">DSM 1402</strain>
    </source>
</reference>
<dbReference type="GO" id="GO:0003677">
    <property type="term" value="F:DNA binding"/>
    <property type="evidence" value="ECO:0007669"/>
    <property type="project" value="UniProtKB-KW"/>
</dbReference>
<keyword evidence="1" id="KW-0805">Transcription regulation</keyword>
<protein>
    <submittedName>
        <fullName evidence="5">Transcriptional regulator, MarR family</fullName>
    </submittedName>
</protein>
<gene>
    <name evidence="5" type="ORF">CLORAM_03126</name>
</gene>
<dbReference type="PRINTS" id="PR00598">
    <property type="entry name" value="HTHMARR"/>
</dbReference>